<evidence type="ECO:0000259" key="9">
    <source>
        <dbReference type="PROSITE" id="PS50192"/>
    </source>
</evidence>
<dbReference type="OrthoDB" id="8255792at2"/>
<dbReference type="SUPFAM" id="SSF158472">
    <property type="entry name" value="HAMP domain-like"/>
    <property type="match status" value="1"/>
</dbReference>
<feature type="domain" description="Methyl-accepting transducer" evidence="8">
    <location>
        <begin position="329"/>
        <end position="551"/>
    </location>
</feature>
<dbReference type="GO" id="GO:0007165">
    <property type="term" value="P:signal transduction"/>
    <property type="evidence" value="ECO:0007669"/>
    <property type="project" value="UniProtKB-KW"/>
</dbReference>
<feature type="domain" description="HAMP" evidence="10">
    <location>
        <begin position="234"/>
        <end position="287"/>
    </location>
</feature>
<dbReference type="InterPro" id="IPR004089">
    <property type="entry name" value="MCPsignal_dom"/>
</dbReference>
<dbReference type="InterPro" id="IPR003660">
    <property type="entry name" value="HAMP_dom"/>
</dbReference>
<dbReference type="Gene3D" id="1.10.8.500">
    <property type="entry name" value="HAMP domain in histidine kinase"/>
    <property type="match status" value="1"/>
</dbReference>
<name>A0A1V4HYA1_NITVU</name>
<dbReference type="Proteomes" id="UP000189940">
    <property type="component" value="Unassembled WGS sequence"/>
</dbReference>
<accession>A0A1V4HYA1</accession>
<gene>
    <name evidence="11" type="ORF">B2M20_09990</name>
</gene>
<evidence type="ECO:0000313" key="11">
    <source>
        <dbReference type="EMBL" id="OPH82855.1"/>
    </source>
</evidence>
<proteinExistence type="inferred from homology"/>
<dbReference type="RefSeq" id="WP_079446886.1">
    <property type="nucleotide sequence ID" value="NZ_MWPQ01000040.1"/>
</dbReference>
<comment type="caution">
    <text evidence="11">The sequence shown here is derived from an EMBL/GenBank/DDBJ whole genome shotgun (WGS) entry which is preliminary data.</text>
</comment>
<dbReference type="STRING" id="29421.B2M20_09990"/>
<feature type="domain" description="T-SNARE coiled-coil homology" evidence="9">
    <location>
        <begin position="481"/>
        <end position="543"/>
    </location>
</feature>
<dbReference type="PRINTS" id="PR00260">
    <property type="entry name" value="CHEMTRNSDUCR"/>
</dbReference>
<dbReference type="GO" id="GO:0005886">
    <property type="term" value="C:plasma membrane"/>
    <property type="evidence" value="ECO:0007669"/>
    <property type="project" value="UniProtKB-SubCell"/>
</dbReference>
<evidence type="ECO:0000313" key="12">
    <source>
        <dbReference type="Proteomes" id="UP000189940"/>
    </source>
</evidence>
<evidence type="ECO:0000256" key="7">
    <source>
        <dbReference type="SAM" id="Phobius"/>
    </source>
</evidence>
<dbReference type="EMBL" id="MWPQ01000040">
    <property type="protein sequence ID" value="OPH82855.1"/>
    <property type="molecule type" value="Genomic_DNA"/>
</dbReference>
<feature type="compositionally biased region" description="Polar residues" evidence="6">
    <location>
        <begin position="529"/>
        <end position="541"/>
    </location>
</feature>
<evidence type="ECO:0000256" key="3">
    <source>
        <dbReference type="ARBA" id="ARBA00023224"/>
    </source>
</evidence>
<evidence type="ECO:0000256" key="6">
    <source>
        <dbReference type="SAM" id="MobiDB-lite"/>
    </source>
</evidence>
<keyword evidence="3 5" id="KW-0807">Transducer</keyword>
<dbReference type="Pfam" id="PF00672">
    <property type="entry name" value="HAMP"/>
    <property type="match status" value="1"/>
</dbReference>
<dbReference type="PROSITE" id="PS50192">
    <property type="entry name" value="T_SNARE"/>
    <property type="match status" value="1"/>
</dbReference>
<dbReference type="SMART" id="SM00304">
    <property type="entry name" value="HAMP"/>
    <property type="match status" value="1"/>
</dbReference>
<dbReference type="Gene3D" id="1.10.287.950">
    <property type="entry name" value="Methyl-accepting chemotaxis protein"/>
    <property type="match status" value="1"/>
</dbReference>
<keyword evidence="2" id="KW-0997">Cell inner membrane</keyword>
<keyword evidence="12" id="KW-1185">Reference proteome</keyword>
<dbReference type="InterPro" id="IPR000727">
    <property type="entry name" value="T_SNARE_dom"/>
</dbReference>
<sequence length="585" mass="61252">MRFIENLRIGTKLAITSLLSVVMVVALIYAQMSGSDAVRQANEKAGNQNLLAKKGIEAKSSTRGMIIGVRDIRLASTRAQLLAAQEDVVNHYKAARGFISEALKLSKSAENRARLEKMNQLADQYLNNAAKPIGAARGELLEIEAKQGADMKADVGAGLAKLENEAVRLTKEVALPTAKELAEVSEKVVEFATGRVEEEKAAAAREGASAERISMMLGAAVALLLIGACVLSIVTIAKPISALTKSMLELAEGNFSVVLPGLGRKDEVGAVAAAVERFKVVSEQKAREEAEAKRNQDEIATQQRKADMIKLADSFEAAIGEIVETVASASTELEASASTLTSTAERAQHLTTTVAAASEEASTNVHSVAAATEELASSVTEIGRQVQESARIANEAVDQARKTNDRVGELSRAAGHIGEVVELINTIAGQTNLLALNATIEAARAGEAGRGFAVVASEVKALAEQTAKATGEIGQQISGIQAATQHSVDAIREIGGTIEKLSEIASIIAAAVEEQGAATQEISRNVQQASQGTQQVSSNITDVRRGATETGTASSQVLSAAQSLSSDGNRLKLEVGKFLNSVRAA</sequence>
<keyword evidence="7" id="KW-1133">Transmembrane helix</keyword>
<dbReference type="PANTHER" id="PTHR32089">
    <property type="entry name" value="METHYL-ACCEPTING CHEMOTAXIS PROTEIN MCPB"/>
    <property type="match status" value="1"/>
</dbReference>
<dbReference type="SUPFAM" id="SSF58104">
    <property type="entry name" value="Methyl-accepting chemotaxis protein (MCP) signaling domain"/>
    <property type="match status" value="1"/>
</dbReference>
<feature type="transmembrane region" description="Helical" evidence="7">
    <location>
        <begin position="12"/>
        <end position="30"/>
    </location>
</feature>
<keyword evidence="2" id="KW-1003">Cell membrane</keyword>
<keyword evidence="7" id="KW-0812">Transmembrane</keyword>
<dbReference type="PANTHER" id="PTHR32089:SF112">
    <property type="entry name" value="LYSOZYME-LIKE PROTEIN-RELATED"/>
    <property type="match status" value="1"/>
</dbReference>
<dbReference type="InterPro" id="IPR004090">
    <property type="entry name" value="Chemotax_Me-accpt_rcpt"/>
</dbReference>
<comment type="subcellular location">
    <subcellularLocation>
        <location evidence="1">Cell inner membrane</location>
        <topology evidence="1">Multi-pass membrane protein</topology>
    </subcellularLocation>
</comment>
<feature type="region of interest" description="Disordered" evidence="6">
    <location>
        <begin position="529"/>
        <end position="554"/>
    </location>
</feature>
<evidence type="ECO:0000256" key="2">
    <source>
        <dbReference type="ARBA" id="ARBA00022519"/>
    </source>
</evidence>
<organism evidence="11 12">
    <name type="scientific">Nitrobacter vulgaris</name>
    <dbReference type="NCBI Taxonomy" id="29421"/>
    <lineage>
        <taxon>Bacteria</taxon>
        <taxon>Pseudomonadati</taxon>
        <taxon>Pseudomonadota</taxon>
        <taxon>Alphaproteobacteria</taxon>
        <taxon>Hyphomicrobiales</taxon>
        <taxon>Nitrobacteraceae</taxon>
        <taxon>Nitrobacter</taxon>
    </lineage>
</organism>
<dbReference type="SMART" id="SM00283">
    <property type="entry name" value="MA"/>
    <property type="match status" value="1"/>
</dbReference>
<dbReference type="PROSITE" id="PS50885">
    <property type="entry name" value="HAMP"/>
    <property type="match status" value="1"/>
</dbReference>
<dbReference type="GO" id="GO:0004888">
    <property type="term" value="F:transmembrane signaling receptor activity"/>
    <property type="evidence" value="ECO:0007669"/>
    <property type="project" value="InterPro"/>
</dbReference>
<evidence type="ECO:0000256" key="1">
    <source>
        <dbReference type="ARBA" id="ARBA00004429"/>
    </source>
</evidence>
<dbReference type="AlphaFoldDB" id="A0A1V4HYA1"/>
<dbReference type="GO" id="GO:0006935">
    <property type="term" value="P:chemotaxis"/>
    <property type="evidence" value="ECO:0007669"/>
    <property type="project" value="InterPro"/>
</dbReference>
<evidence type="ECO:0000259" key="10">
    <source>
        <dbReference type="PROSITE" id="PS50885"/>
    </source>
</evidence>
<evidence type="ECO:0000256" key="5">
    <source>
        <dbReference type="PROSITE-ProRule" id="PRU00284"/>
    </source>
</evidence>
<reference evidence="11 12" key="1">
    <citation type="submission" date="2017-02" db="EMBL/GenBank/DDBJ databases">
        <title>Genome sequence of the nitrite-oxidizing bacterium Nitrobacter vulgaris strain Ab1.</title>
        <authorList>
            <person name="Mellbye B.L."/>
            <person name="Davis E.W."/>
            <person name="Spieck E."/>
            <person name="Chang J.H."/>
            <person name="Bottomley P.J."/>
            <person name="Sayavedra-Soto L.A."/>
        </authorList>
    </citation>
    <scope>NUCLEOTIDE SEQUENCE [LARGE SCALE GENOMIC DNA]</scope>
    <source>
        <strain evidence="11 12">Ab1</strain>
    </source>
</reference>
<evidence type="ECO:0000259" key="8">
    <source>
        <dbReference type="PROSITE" id="PS50111"/>
    </source>
</evidence>
<comment type="similarity">
    <text evidence="4">Belongs to the methyl-accepting chemotaxis (MCP) protein family.</text>
</comment>
<dbReference type="Pfam" id="PF00015">
    <property type="entry name" value="MCPsignal"/>
    <property type="match status" value="1"/>
</dbReference>
<keyword evidence="7" id="KW-0472">Membrane</keyword>
<feature type="transmembrane region" description="Helical" evidence="7">
    <location>
        <begin position="215"/>
        <end position="237"/>
    </location>
</feature>
<dbReference type="CDD" id="cd06225">
    <property type="entry name" value="HAMP"/>
    <property type="match status" value="1"/>
</dbReference>
<protein>
    <submittedName>
        <fullName evidence="11">Methyl-accepting chemotaxis protein</fullName>
    </submittedName>
</protein>
<dbReference type="PROSITE" id="PS50111">
    <property type="entry name" value="CHEMOTAXIS_TRANSDUC_2"/>
    <property type="match status" value="1"/>
</dbReference>
<evidence type="ECO:0000256" key="4">
    <source>
        <dbReference type="ARBA" id="ARBA00029447"/>
    </source>
</evidence>